<protein>
    <recommendedName>
        <fullName evidence="3">Reverse transcriptase domain-containing protein</fullName>
    </recommendedName>
</protein>
<dbReference type="EMBL" id="BGPR01000103">
    <property type="protein sequence ID" value="GBL94554.1"/>
    <property type="molecule type" value="Genomic_DNA"/>
</dbReference>
<organism evidence="1 2">
    <name type="scientific">Araneus ventricosus</name>
    <name type="common">Orbweaver spider</name>
    <name type="synonym">Epeira ventricosa</name>
    <dbReference type="NCBI Taxonomy" id="182803"/>
    <lineage>
        <taxon>Eukaryota</taxon>
        <taxon>Metazoa</taxon>
        <taxon>Ecdysozoa</taxon>
        <taxon>Arthropoda</taxon>
        <taxon>Chelicerata</taxon>
        <taxon>Arachnida</taxon>
        <taxon>Araneae</taxon>
        <taxon>Araneomorphae</taxon>
        <taxon>Entelegynae</taxon>
        <taxon>Araneoidea</taxon>
        <taxon>Araneidae</taxon>
        <taxon>Araneus</taxon>
    </lineage>
</organism>
<reference evidence="1 2" key="1">
    <citation type="journal article" date="2019" name="Sci. Rep.">
        <title>Orb-weaving spider Araneus ventricosus genome elucidates the spidroin gene catalogue.</title>
        <authorList>
            <person name="Kono N."/>
            <person name="Nakamura H."/>
            <person name="Ohtoshi R."/>
            <person name="Moran D.A.P."/>
            <person name="Shinohara A."/>
            <person name="Yoshida Y."/>
            <person name="Fujiwara M."/>
            <person name="Mori M."/>
            <person name="Tomita M."/>
            <person name="Arakawa K."/>
        </authorList>
    </citation>
    <scope>NUCLEOTIDE SEQUENCE [LARGE SCALE GENOMIC DNA]</scope>
</reference>
<evidence type="ECO:0000313" key="1">
    <source>
        <dbReference type="EMBL" id="GBL94554.1"/>
    </source>
</evidence>
<proteinExistence type="predicted"/>
<comment type="caution">
    <text evidence="1">The sequence shown here is derived from an EMBL/GenBank/DDBJ whole genome shotgun (WGS) entry which is preliminary data.</text>
</comment>
<name>A0A4Y2BTW0_ARAVE</name>
<dbReference type="PANTHER" id="PTHR19446">
    <property type="entry name" value="REVERSE TRANSCRIPTASES"/>
    <property type="match status" value="1"/>
</dbReference>
<sequence length="99" mass="11191">MALVPGKQNKLKLKLPTAWRKAIVVSIPKVGKDPQNPSNYRPIALTSCLCKLMERMVNKRLVYILEKKTIILNFRVASGTVVVPKTMFSSSKQQFEMLS</sequence>
<keyword evidence="2" id="KW-1185">Reference proteome</keyword>
<dbReference type="Proteomes" id="UP000499080">
    <property type="component" value="Unassembled WGS sequence"/>
</dbReference>
<dbReference type="OrthoDB" id="6429725at2759"/>
<gene>
    <name evidence="1" type="ORF">AVEN_235639_1</name>
</gene>
<dbReference type="AlphaFoldDB" id="A0A4Y2BTW0"/>
<evidence type="ECO:0008006" key="3">
    <source>
        <dbReference type="Google" id="ProtNLM"/>
    </source>
</evidence>
<evidence type="ECO:0000313" key="2">
    <source>
        <dbReference type="Proteomes" id="UP000499080"/>
    </source>
</evidence>
<accession>A0A4Y2BTW0</accession>